<evidence type="ECO:0000313" key="3">
    <source>
        <dbReference type="Proteomes" id="UP000591131"/>
    </source>
</evidence>
<feature type="signal peptide" evidence="1">
    <location>
        <begin position="1"/>
        <end position="17"/>
    </location>
</feature>
<evidence type="ECO:0000313" key="2">
    <source>
        <dbReference type="EMBL" id="KAF4654288.1"/>
    </source>
</evidence>
<keyword evidence="3" id="KW-1185">Reference proteome</keyword>
<proteinExistence type="predicted"/>
<feature type="chain" id="PRO_5029517837" evidence="1">
    <location>
        <begin position="18"/>
        <end position="155"/>
    </location>
</feature>
<gene>
    <name evidence="2" type="ORF">FOL47_010041</name>
</gene>
<name>A0A7J6L522_PERCH</name>
<sequence>MRYSCLVASCFLPASLASLSHSDKSSFPPFVKASFTDDNGKLNRRQVPKLQTVCSYRQDDFYTMKFKLYGGSTLRTVNVGCPAAEGRRKFQMELNANGAIEHYINDERSQVYPARITKDNEIFIVDPMKSVSDASLGVAQNDMEMAISKIIGCLK</sequence>
<protein>
    <submittedName>
        <fullName evidence="2">Uncharacterized protein</fullName>
    </submittedName>
</protein>
<dbReference type="EMBL" id="JAAPAO010000747">
    <property type="protein sequence ID" value="KAF4654288.1"/>
    <property type="molecule type" value="Genomic_DNA"/>
</dbReference>
<dbReference type="Proteomes" id="UP000591131">
    <property type="component" value="Unassembled WGS sequence"/>
</dbReference>
<comment type="caution">
    <text evidence="2">The sequence shown here is derived from an EMBL/GenBank/DDBJ whole genome shotgun (WGS) entry which is preliminary data.</text>
</comment>
<organism evidence="2 3">
    <name type="scientific">Perkinsus chesapeaki</name>
    <name type="common">Clam parasite</name>
    <name type="synonym">Perkinsus andrewsi</name>
    <dbReference type="NCBI Taxonomy" id="330153"/>
    <lineage>
        <taxon>Eukaryota</taxon>
        <taxon>Sar</taxon>
        <taxon>Alveolata</taxon>
        <taxon>Perkinsozoa</taxon>
        <taxon>Perkinsea</taxon>
        <taxon>Perkinsida</taxon>
        <taxon>Perkinsidae</taxon>
        <taxon>Perkinsus</taxon>
    </lineage>
</organism>
<reference evidence="2 3" key="1">
    <citation type="submission" date="2020-04" db="EMBL/GenBank/DDBJ databases">
        <title>Perkinsus chesapeaki whole genome sequence.</title>
        <authorList>
            <person name="Bogema D.R."/>
        </authorList>
    </citation>
    <scope>NUCLEOTIDE SEQUENCE [LARGE SCALE GENOMIC DNA]</scope>
    <source>
        <strain evidence="2">ATCC PRA-425</strain>
    </source>
</reference>
<evidence type="ECO:0000256" key="1">
    <source>
        <dbReference type="SAM" id="SignalP"/>
    </source>
</evidence>
<accession>A0A7J6L522</accession>
<keyword evidence="1" id="KW-0732">Signal</keyword>
<dbReference type="AlphaFoldDB" id="A0A7J6L522"/>